<sequence>MGWRSFALVAIIVAMSGQALADVALPPREIIEQVRLEDPTLINRFLDAAVDPDSVPRVAGISLGVARTIHSLKSPSVCFSATDNAYLAELTPIVAEISTLTDEPTILRPCGQADDPPYLLLIMDYDQRREKVASLMNSSSFVRFAVKDFIKVTVGVDGIERQCGEVHFMTNGMHPSRITLAFAVIAAEAPSLARKRCFALMLLRFQGLSMGAAFDNGSPPPEADLATAMTPEERLFLWMLYRMTPGLSRAAAKAQATVLIEQIQQQP</sequence>
<proteinExistence type="predicted"/>
<feature type="chain" id="PRO_5019212483" evidence="1">
    <location>
        <begin position="22"/>
        <end position="267"/>
    </location>
</feature>
<feature type="signal peptide" evidence="1">
    <location>
        <begin position="1"/>
        <end position="21"/>
    </location>
</feature>
<dbReference type="EMBL" id="QYUK01000011">
    <property type="protein sequence ID" value="RJF86618.1"/>
    <property type="molecule type" value="Genomic_DNA"/>
</dbReference>
<reference evidence="2 3" key="1">
    <citation type="submission" date="2018-09" db="EMBL/GenBank/DDBJ databases">
        <authorList>
            <person name="Zhu H."/>
        </authorList>
    </citation>
    <scope>NUCLEOTIDE SEQUENCE [LARGE SCALE GENOMIC DNA]</scope>
    <source>
        <strain evidence="2 3">K1W22B-8</strain>
    </source>
</reference>
<protein>
    <submittedName>
        <fullName evidence="2">Uncharacterized protein</fullName>
    </submittedName>
</protein>
<organism evidence="2 3">
    <name type="scientific">Oleomonas cavernae</name>
    <dbReference type="NCBI Taxonomy" id="2320859"/>
    <lineage>
        <taxon>Bacteria</taxon>
        <taxon>Pseudomonadati</taxon>
        <taxon>Pseudomonadota</taxon>
        <taxon>Alphaproteobacteria</taxon>
        <taxon>Acetobacterales</taxon>
        <taxon>Acetobacteraceae</taxon>
        <taxon>Oleomonas</taxon>
    </lineage>
</organism>
<dbReference type="Proteomes" id="UP000284605">
    <property type="component" value="Unassembled WGS sequence"/>
</dbReference>
<dbReference type="RefSeq" id="WP_119777264.1">
    <property type="nucleotide sequence ID" value="NZ_QYUK01000011.1"/>
</dbReference>
<comment type="caution">
    <text evidence="2">The sequence shown here is derived from an EMBL/GenBank/DDBJ whole genome shotgun (WGS) entry which is preliminary data.</text>
</comment>
<name>A0A418W9E6_9PROT</name>
<keyword evidence="3" id="KW-1185">Reference proteome</keyword>
<evidence type="ECO:0000313" key="2">
    <source>
        <dbReference type="EMBL" id="RJF86618.1"/>
    </source>
</evidence>
<evidence type="ECO:0000313" key="3">
    <source>
        <dbReference type="Proteomes" id="UP000284605"/>
    </source>
</evidence>
<evidence type="ECO:0000256" key="1">
    <source>
        <dbReference type="SAM" id="SignalP"/>
    </source>
</evidence>
<keyword evidence="1" id="KW-0732">Signal</keyword>
<dbReference type="AlphaFoldDB" id="A0A418W9E6"/>
<accession>A0A418W9E6</accession>
<gene>
    <name evidence="2" type="ORF">D3874_05950</name>
</gene>